<evidence type="ECO:0000313" key="2">
    <source>
        <dbReference type="Proteomes" id="UP000234913"/>
    </source>
</evidence>
<dbReference type="EMBL" id="GQ376201">
    <property type="protein sequence ID" value="ADU25034.1"/>
    <property type="molecule type" value="Genomic_RNA"/>
</dbReference>
<dbReference type="RefSeq" id="YP_009507952.1">
    <property type="nucleotide sequence ID" value="NC_038787.1"/>
</dbReference>
<proteinExistence type="predicted"/>
<sequence length="43" mass="5323">MNTDILISCLEKFNINKNFSFENYGSQGRFRFWYNIQYYLKLC</sequence>
<reference evidence="1 2" key="1">
    <citation type="journal article" date="2011" name="Arch. Virol.">
        <title>Diodia vein chlorosis virus is a group-1 crinivirus.</title>
        <authorList>
            <person name="Tzanetakis I.E."/>
            <person name="Wintermantel W.M."/>
            <person name="Poudel B."/>
            <person name="Zhou J."/>
        </authorList>
    </citation>
    <scope>NUCLEOTIDE SEQUENCE [LARGE SCALE GENOMIC DNA]</scope>
    <source>
        <strain evidence="1">Fayetteville</strain>
    </source>
</reference>
<dbReference type="GeneID" id="37619166"/>
<dbReference type="KEGG" id="vg:37619166"/>
<keyword evidence="2" id="KW-1185">Reference proteome</keyword>
<protein>
    <submittedName>
        <fullName evidence="1">p5</fullName>
    </submittedName>
</protein>
<organism evidence="1 2">
    <name type="scientific">Diodia vein chlorosis virus</name>
    <dbReference type="NCBI Taxonomy" id="656520"/>
    <lineage>
        <taxon>Viruses</taxon>
        <taxon>Riboviria</taxon>
        <taxon>Orthornavirae</taxon>
        <taxon>Kitrinoviricota</taxon>
        <taxon>Alsuviricetes</taxon>
        <taxon>Martellivirales</taxon>
        <taxon>Closteroviridae</taxon>
        <taxon>Crinivirus</taxon>
        <taxon>Crinivirus diodiae</taxon>
    </lineage>
</organism>
<name>E7BKJ8_9CLOS</name>
<evidence type="ECO:0000313" key="1">
    <source>
        <dbReference type="EMBL" id="ADU25034.1"/>
    </source>
</evidence>
<dbReference type="Proteomes" id="UP000234913">
    <property type="component" value="Genome"/>
</dbReference>
<accession>E7BKJ8</accession>